<name>A0A180GZ34_PUCT1</name>
<dbReference type="STRING" id="630390.A0A180GZ34"/>
<evidence type="ECO:0000313" key="4">
    <source>
        <dbReference type="EnsemblFungi" id="PTTG_25801-t43_1-p1"/>
    </source>
</evidence>
<sequence length="800" mass="91902">MVSDRHKFHRSSRLPARETRLQKQYRRAKKKEAEDEMAAYHADNARRAAERAVRTQDPNPPHFAEDYSAHPDAYDGPSYWEDLEENAGQHRETRAEIGSYYQGLIQQQRWRNWAEIFDALFPAYTLLKRVTNDWTSPTSFDDNSKELCNCESHQKKTRPVDLVDLLGQQRKMLPFCSCTPDAVQIMAHGYLASTLIFPQTAFSLRLLNFYDLLWNLCNAAATPFAEVLHRWNESISMRLYNKKETKPRDLRRNLTSTIDVYRLLLAKHRTVVEMFTSDCPQDILAQRSCPACFGSALPVTNPSQPADTREIFVCLDGNFQHRHHEQASKNHLPLQTPDMFLKPEEIDEAETNIIAHKQAQKKTQLAKDRCSDQHKAADDKRNASTWKGCDDTGLMEIQPHMKLRVLYDIGCSLDKFIKIWEKQLSFEGDSRSKTEVMEKLAVFFEREEFLKLSADLFVSTLESSNSNSNRAHAMNILQDIQTLQRAQENEVSSIGADFSDLSPEDKEQQRQKILLWSAKSALFKVAIELQAETQPLQVSKDRGKRLGTRLKEKIYAALKRRKNGVVKAIQTFCNRRTSYLTNYAPEDLHLPKNKVFDYKEFMKMSLNHPFWNDGYMCLSKDPWAIDPVVRTGIHATLGLDRANEEIIQIKVELRRSLSWGISHWNQLKQSINQSVEGNTQLNSRLKHAFGEFQLAGVSNRPGGIYQLLGGELCFARVHHESLMIVWNNTISNMLDAKLISSEIIPDEWFRMIDSLIDTVHNESSSVDVQLEQAVLEQQDSDGEDSSGGANEEDDLLEDED</sequence>
<gene>
    <name evidence="3" type="ORF">PTTG_25801</name>
</gene>
<dbReference type="PANTHER" id="PTHR33096">
    <property type="entry name" value="CXC2 DOMAIN-CONTAINING PROTEIN"/>
    <property type="match status" value="1"/>
</dbReference>
<dbReference type="PANTHER" id="PTHR33096:SF1">
    <property type="entry name" value="CXC1-LIKE CYSTEINE CLUSTER ASSOCIATED WITH KDZ TRANSPOSASES DOMAIN-CONTAINING PROTEIN"/>
    <property type="match status" value="1"/>
</dbReference>
<reference evidence="4 5" key="3">
    <citation type="journal article" date="2017" name="G3 (Bethesda)">
        <title>Comparative analysis highlights variable genome content of wheat rusts and divergence of the mating loci.</title>
        <authorList>
            <person name="Cuomo C.A."/>
            <person name="Bakkeren G."/>
            <person name="Khalil H.B."/>
            <person name="Panwar V."/>
            <person name="Joly D."/>
            <person name="Linning R."/>
            <person name="Sakthikumar S."/>
            <person name="Song X."/>
            <person name="Adiconis X."/>
            <person name="Fan L."/>
            <person name="Goldberg J.M."/>
            <person name="Levin J.Z."/>
            <person name="Young S."/>
            <person name="Zeng Q."/>
            <person name="Anikster Y."/>
            <person name="Bruce M."/>
            <person name="Wang M."/>
            <person name="Yin C."/>
            <person name="McCallum B."/>
            <person name="Szabo L.J."/>
            <person name="Hulbert S."/>
            <person name="Chen X."/>
            <person name="Fellers J.P."/>
        </authorList>
    </citation>
    <scope>NUCLEOTIDE SEQUENCE</scope>
    <source>
        <strain evidence="5">Isolate 1-1 / race 1 (BBBD)</strain>
        <strain evidence="4">isolate 1-1 / race 1 (BBBD)</strain>
    </source>
</reference>
<dbReference type="VEuPathDB" id="FungiDB:PTTG_25801"/>
<proteinExistence type="predicted"/>
<reference evidence="3" key="2">
    <citation type="submission" date="2016-05" db="EMBL/GenBank/DDBJ databases">
        <title>Comparative analysis highlights variable genome content of wheat rusts and divergence of the mating loci.</title>
        <authorList>
            <person name="Cuomo C.A."/>
            <person name="Bakkeren G."/>
            <person name="Szabo L."/>
            <person name="Khalil H."/>
            <person name="Joly D."/>
            <person name="Goldberg J."/>
            <person name="Young S."/>
            <person name="Zeng Q."/>
            <person name="Fellers J."/>
        </authorList>
    </citation>
    <scope>NUCLEOTIDE SEQUENCE [LARGE SCALE GENOMIC DNA]</scope>
    <source>
        <strain evidence="3">1-1 BBBD Race 1</strain>
    </source>
</reference>
<feature type="compositionally biased region" description="Acidic residues" evidence="1">
    <location>
        <begin position="778"/>
        <end position="800"/>
    </location>
</feature>
<dbReference type="InterPro" id="IPR040521">
    <property type="entry name" value="KDZ"/>
</dbReference>
<dbReference type="AlphaFoldDB" id="A0A180GZ34"/>
<reference evidence="3" key="1">
    <citation type="submission" date="2009-11" db="EMBL/GenBank/DDBJ databases">
        <authorList>
            <consortium name="The Broad Institute Genome Sequencing Platform"/>
            <person name="Ward D."/>
            <person name="Feldgarden M."/>
            <person name="Earl A."/>
            <person name="Young S.K."/>
            <person name="Zeng Q."/>
            <person name="Koehrsen M."/>
            <person name="Alvarado L."/>
            <person name="Berlin A."/>
            <person name="Bochicchio J."/>
            <person name="Borenstein D."/>
            <person name="Chapman S.B."/>
            <person name="Chen Z."/>
            <person name="Engels R."/>
            <person name="Freedman E."/>
            <person name="Gellesch M."/>
            <person name="Goldberg J."/>
            <person name="Griggs A."/>
            <person name="Gujja S."/>
            <person name="Heilman E."/>
            <person name="Heiman D."/>
            <person name="Hepburn T."/>
            <person name="Howarth C."/>
            <person name="Jen D."/>
            <person name="Larson L."/>
            <person name="Lewis B."/>
            <person name="Mehta T."/>
            <person name="Park D."/>
            <person name="Pearson M."/>
            <person name="Roberts A."/>
            <person name="Saif S."/>
            <person name="Shea T."/>
            <person name="Shenoy N."/>
            <person name="Sisk P."/>
            <person name="Stolte C."/>
            <person name="Sykes S."/>
            <person name="Thomson T."/>
            <person name="Walk T."/>
            <person name="White J."/>
            <person name="Yandava C."/>
            <person name="Izard J."/>
            <person name="Baranova O.V."/>
            <person name="Blanton J.M."/>
            <person name="Tanner A.C."/>
            <person name="Dewhirst F.E."/>
            <person name="Haas B."/>
            <person name="Nusbaum C."/>
            <person name="Birren B."/>
        </authorList>
    </citation>
    <scope>NUCLEOTIDE SEQUENCE [LARGE SCALE GENOMIC DNA]</scope>
    <source>
        <strain evidence="3">1-1 BBBD Race 1</strain>
    </source>
</reference>
<reference evidence="4" key="4">
    <citation type="submission" date="2025-05" db="UniProtKB">
        <authorList>
            <consortium name="EnsemblFungi"/>
        </authorList>
    </citation>
    <scope>IDENTIFICATION</scope>
    <source>
        <strain evidence="4">isolate 1-1 / race 1 (BBBD)</strain>
    </source>
</reference>
<feature type="compositionally biased region" description="Basic residues" evidence="1">
    <location>
        <begin position="1"/>
        <end position="12"/>
    </location>
</feature>
<evidence type="ECO:0000313" key="5">
    <source>
        <dbReference type="Proteomes" id="UP000005240"/>
    </source>
</evidence>
<dbReference type="EMBL" id="ADAS02000009">
    <property type="protein sequence ID" value="OAV98107.1"/>
    <property type="molecule type" value="Genomic_DNA"/>
</dbReference>
<feature type="region of interest" description="Disordered" evidence="1">
    <location>
        <begin position="774"/>
        <end position="800"/>
    </location>
</feature>
<evidence type="ECO:0000259" key="2">
    <source>
        <dbReference type="Pfam" id="PF18802"/>
    </source>
</evidence>
<protein>
    <submittedName>
        <fullName evidence="4">CxC1 domain-containing protein</fullName>
    </submittedName>
</protein>
<keyword evidence="5" id="KW-1185">Reference proteome</keyword>
<dbReference type="Pfam" id="PF18758">
    <property type="entry name" value="KDZ"/>
    <property type="match status" value="1"/>
</dbReference>
<dbReference type="Pfam" id="PF18802">
    <property type="entry name" value="CxC1"/>
    <property type="match status" value="1"/>
</dbReference>
<evidence type="ECO:0000313" key="3">
    <source>
        <dbReference type="EMBL" id="OAV98107.1"/>
    </source>
</evidence>
<evidence type="ECO:0000256" key="1">
    <source>
        <dbReference type="SAM" id="MobiDB-lite"/>
    </source>
</evidence>
<organism evidence="3">
    <name type="scientific">Puccinia triticina (isolate 1-1 / race 1 (BBBD))</name>
    <name type="common">Brown leaf rust fungus</name>
    <dbReference type="NCBI Taxonomy" id="630390"/>
    <lineage>
        <taxon>Eukaryota</taxon>
        <taxon>Fungi</taxon>
        <taxon>Dikarya</taxon>
        <taxon>Basidiomycota</taxon>
        <taxon>Pucciniomycotina</taxon>
        <taxon>Pucciniomycetes</taxon>
        <taxon>Pucciniales</taxon>
        <taxon>Pucciniaceae</taxon>
        <taxon>Puccinia</taxon>
    </lineage>
</organism>
<dbReference type="OrthoDB" id="2506489at2759"/>
<dbReference type="InterPro" id="IPR041320">
    <property type="entry name" value="CxC1"/>
</dbReference>
<feature type="domain" description="CxC1-like cysteine cluster associated with KDZ transposases" evidence="2">
    <location>
        <begin position="133"/>
        <end position="236"/>
    </location>
</feature>
<feature type="compositionally biased region" description="Basic and acidic residues" evidence="1">
    <location>
        <begin position="43"/>
        <end position="54"/>
    </location>
</feature>
<dbReference type="Proteomes" id="UP000005240">
    <property type="component" value="Unassembled WGS sequence"/>
</dbReference>
<accession>A0A180GZ34</accession>
<dbReference type="EnsemblFungi" id="PTTG_25801-t43_1">
    <property type="protein sequence ID" value="PTTG_25801-t43_1-p1"/>
    <property type="gene ID" value="PTTG_25801"/>
</dbReference>
<feature type="region of interest" description="Disordered" evidence="1">
    <location>
        <begin position="1"/>
        <end position="70"/>
    </location>
</feature>